<keyword evidence="2" id="KW-1133">Transmembrane helix</keyword>
<accession>A0A7W4V4S3</accession>
<feature type="transmembrane region" description="Helical" evidence="2">
    <location>
        <begin position="187"/>
        <end position="205"/>
    </location>
</feature>
<dbReference type="AlphaFoldDB" id="A0A7W4V4S3"/>
<feature type="transmembrane region" description="Helical" evidence="2">
    <location>
        <begin position="341"/>
        <end position="361"/>
    </location>
</feature>
<feature type="transmembrane region" description="Helical" evidence="2">
    <location>
        <begin position="244"/>
        <end position="267"/>
    </location>
</feature>
<feature type="transmembrane region" description="Helical" evidence="2">
    <location>
        <begin position="483"/>
        <end position="504"/>
    </location>
</feature>
<evidence type="ECO:0000313" key="6">
    <source>
        <dbReference type="Proteomes" id="UP000529310"/>
    </source>
</evidence>
<feature type="domain" description="SGNH" evidence="4">
    <location>
        <begin position="571"/>
        <end position="798"/>
    </location>
</feature>
<dbReference type="InterPro" id="IPR043968">
    <property type="entry name" value="SGNH"/>
</dbReference>
<dbReference type="Proteomes" id="UP000529310">
    <property type="component" value="Unassembled WGS sequence"/>
</dbReference>
<feature type="compositionally biased region" description="Pro residues" evidence="1">
    <location>
        <begin position="424"/>
        <end position="435"/>
    </location>
</feature>
<evidence type="ECO:0000313" key="5">
    <source>
        <dbReference type="EMBL" id="MBB2976862.1"/>
    </source>
</evidence>
<comment type="caution">
    <text evidence="5">The sequence shown here is derived from an EMBL/GenBank/DDBJ whole genome shotgun (WGS) entry which is preliminary data.</text>
</comment>
<feature type="transmembrane region" description="Helical" evidence="2">
    <location>
        <begin position="310"/>
        <end position="335"/>
    </location>
</feature>
<reference evidence="5 6" key="1">
    <citation type="submission" date="2020-08" db="EMBL/GenBank/DDBJ databases">
        <title>Sequencing the genomes of 1000 actinobacteria strains.</title>
        <authorList>
            <person name="Klenk H.-P."/>
        </authorList>
    </citation>
    <scope>NUCLEOTIDE SEQUENCE [LARGE SCALE GENOMIC DNA]</scope>
    <source>
        <strain evidence="5 6">DSM 27099</strain>
    </source>
</reference>
<feature type="transmembrane region" description="Helical" evidence="2">
    <location>
        <begin position="162"/>
        <end position="180"/>
    </location>
</feature>
<dbReference type="GO" id="GO:0016747">
    <property type="term" value="F:acyltransferase activity, transferring groups other than amino-acyl groups"/>
    <property type="evidence" value="ECO:0007669"/>
    <property type="project" value="InterPro"/>
</dbReference>
<feature type="transmembrane region" description="Helical" evidence="2">
    <location>
        <begin position="217"/>
        <end position="237"/>
    </location>
</feature>
<dbReference type="EMBL" id="JACHWQ010000009">
    <property type="protein sequence ID" value="MBB2976862.1"/>
    <property type="molecule type" value="Genomic_DNA"/>
</dbReference>
<gene>
    <name evidence="5" type="ORF">FHX49_002450</name>
</gene>
<proteinExistence type="predicted"/>
<dbReference type="InterPro" id="IPR050879">
    <property type="entry name" value="Acyltransferase_3"/>
</dbReference>
<dbReference type="RefSeq" id="WP_241246301.1">
    <property type="nucleotide sequence ID" value="NZ_CP049255.1"/>
</dbReference>
<evidence type="ECO:0000259" key="3">
    <source>
        <dbReference type="Pfam" id="PF01757"/>
    </source>
</evidence>
<dbReference type="GO" id="GO:0009103">
    <property type="term" value="P:lipopolysaccharide biosynthetic process"/>
    <property type="evidence" value="ECO:0007669"/>
    <property type="project" value="TreeGrafter"/>
</dbReference>
<evidence type="ECO:0000259" key="4">
    <source>
        <dbReference type="Pfam" id="PF19040"/>
    </source>
</evidence>
<dbReference type="PANTHER" id="PTHR23028">
    <property type="entry name" value="ACETYLTRANSFERASE"/>
    <property type="match status" value="1"/>
</dbReference>
<feature type="region of interest" description="Disordered" evidence="1">
    <location>
        <begin position="378"/>
        <end position="440"/>
    </location>
</feature>
<feature type="transmembrane region" description="Helical" evidence="2">
    <location>
        <begin position="89"/>
        <end position="109"/>
    </location>
</feature>
<feature type="transmembrane region" description="Helical" evidence="2">
    <location>
        <begin position="279"/>
        <end position="298"/>
    </location>
</feature>
<dbReference type="Pfam" id="PF01757">
    <property type="entry name" value="Acyl_transf_3"/>
    <property type="match status" value="1"/>
</dbReference>
<feature type="domain" description="Acyltransferase 3" evidence="3">
    <location>
        <begin position="24"/>
        <end position="355"/>
    </location>
</feature>
<sequence>MHSTDPISTQQLADSSSRPAARRDIQGLRAVAVVAVVLSHLLEWPIGGFAGVDVFFVISGYLLTAIILRDIAATGSVSLRSFYARRIRRILPAAVVVLIAVSVASYFAFNRPRAITTMWDAVSSFFLVANWDFALTGTDYFQAADAVSPLQHFWSLSVEEQFYLVWPGLLACTLLLLPVAARKTTRARVVVGALAGGVLAASFAWAVVQSSSDPTVAYFSTLTRGWEIALGAVIAVLAPRLARLSTAIGALLSWVGLAIVIASFFLLSPSNPPFPGPGAALPVCGAALVIVGGMRGGAQHHLFPLTNPVSVFFGNISYSLYLWHFPVIVFAAVLLPESTELNLAIVVGGIFVFSLTSYFLIEQPLHRSPWLRRYAPSSDAQAAKTPPPVQPVRDEAPVATPRIETRPAGWTPGQRYFPGSAPRPSQPRPSQPRPSQPRIVPPRQDVVLAAAAPAAPEPAEPPVVSMSARETRRAAWSRWRETFGSQLGITAGAFAVAVTALLLLTNSAMGGSLITPIGPTVAATSDDATDPTPAIQAELAAATQATEWPDLNPSMDSAITAGSQTNPARTCFEPATTPDVNACTWGNANAPRHMYLVGDSTAMAYAPAFKKIAENSGGNWRITTIGLYGCRFTDVLVQNSGAGVMDACTQRKADIAAIVAADSPDLVVVSNAYTLGNTVAGQPLSVTDLVSGTQNEMAQFDAAGRILYLAPPPMGASLGSCYSPLTSPLNCLAGVDPTWTEYEMAMEVAATVSGDHAMSSLSFSCWEGSCPAFAGGIPTKYDQTHMTAAYAEHIAPVIQWNLTQLGLM</sequence>
<protein>
    <submittedName>
        <fullName evidence="5">Peptidoglycan/LPS O-acetylase OafA/YrhL</fullName>
    </submittedName>
</protein>
<keyword evidence="2" id="KW-0812">Transmembrane</keyword>
<feature type="transmembrane region" description="Helical" evidence="2">
    <location>
        <begin position="48"/>
        <end position="68"/>
    </location>
</feature>
<keyword evidence="2" id="KW-0472">Membrane</keyword>
<dbReference type="GO" id="GO:0016020">
    <property type="term" value="C:membrane"/>
    <property type="evidence" value="ECO:0007669"/>
    <property type="project" value="TreeGrafter"/>
</dbReference>
<dbReference type="PANTHER" id="PTHR23028:SF53">
    <property type="entry name" value="ACYL_TRANSF_3 DOMAIN-CONTAINING PROTEIN"/>
    <property type="match status" value="1"/>
</dbReference>
<dbReference type="Pfam" id="PF19040">
    <property type="entry name" value="SGNH"/>
    <property type="match status" value="1"/>
</dbReference>
<dbReference type="InterPro" id="IPR002656">
    <property type="entry name" value="Acyl_transf_3_dom"/>
</dbReference>
<evidence type="ECO:0000256" key="2">
    <source>
        <dbReference type="SAM" id="Phobius"/>
    </source>
</evidence>
<organism evidence="5 6">
    <name type="scientific">Microbacterium endophyticum</name>
    <dbReference type="NCBI Taxonomy" id="1526412"/>
    <lineage>
        <taxon>Bacteria</taxon>
        <taxon>Bacillati</taxon>
        <taxon>Actinomycetota</taxon>
        <taxon>Actinomycetes</taxon>
        <taxon>Micrococcales</taxon>
        <taxon>Microbacteriaceae</taxon>
        <taxon>Microbacterium</taxon>
    </lineage>
</organism>
<name>A0A7W4V4S3_9MICO</name>
<evidence type="ECO:0000256" key="1">
    <source>
        <dbReference type="SAM" id="MobiDB-lite"/>
    </source>
</evidence>
<keyword evidence="6" id="KW-1185">Reference proteome</keyword>